<sequence length="175" mass="18496">MTTFIKAWRSRTGSAMTRGSVSIRVTKRMPRDSASGRRRSATCLIMVPRAAGSGSISDGPARRMNRSTMRSSRCSSPRMIPSRAVADSLVSLGSAARSSCNNCTWISKELRGLRISCAKRPSNRANKSRFSAAAVCAGSFGVTVSGGKPSTGQQLTNPLEASRAGRITKLHAGCG</sequence>
<protein>
    <submittedName>
        <fullName evidence="2">Uncharacterized protein</fullName>
    </submittedName>
</protein>
<comment type="caution">
    <text evidence="2">The sequence shown here is derived from an EMBL/GenBank/DDBJ whole genome shotgun (WGS) entry which is preliminary data.</text>
</comment>
<evidence type="ECO:0000256" key="1">
    <source>
        <dbReference type="SAM" id="MobiDB-lite"/>
    </source>
</evidence>
<accession>A0A645HJP6</accession>
<proteinExistence type="predicted"/>
<organism evidence="2">
    <name type="scientific">bioreactor metagenome</name>
    <dbReference type="NCBI Taxonomy" id="1076179"/>
    <lineage>
        <taxon>unclassified sequences</taxon>
        <taxon>metagenomes</taxon>
        <taxon>ecological metagenomes</taxon>
    </lineage>
</organism>
<evidence type="ECO:0000313" key="2">
    <source>
        <dbReference type="EMBL" id="MPN39235.1"/>
    </source>
</evidence>
<feature type="compositionally biased region" description="Low complexity" evidence="1">
    <location>
        <begin position="66"/>
        <end position="77"/>
    </location>
</feature>
<name>A0A645HJP6_9ZZZZ</name>
<reference evidence="2" key="1">
    <citation type="submission" date="2019-08" db="EMBL/GenBank/DDBJ databases">
        <authorList>
            <person name="Kucharzyk K."/>
            <person name="Murdoch R.W."/>
            <person name="Higgins S."/>
            <person name="Loffler F."/>
        </authorList>
    </citation>
    <scope>NUCLEOTIDE SEQUENCE</scope>
</reference>
<dbReference type="AlphaFoldDB" id="A0A645HJP6"/>
<dbReference type="EMBL" id="VSSQ01094930">
    <property type="protein sequence ID" value="MPN39235.1"/>
    <property type="molecule type" value="Genomic_DNA"/>
</dbReference>
<feature type="region of interest" description="Disordered" evidence="1">
    <location>
        <begin position="53"/>
        <end position="77"/>
    </location>
</feature>
<gene>
    <name evidence="2" type="ORF">SDC9_186763</name>
</gene>